<feature type="transmembrane region" description="Helical" evidence="5">
    <location>
        <begin position="340"/>
        <end position="367"/>
    </location>
</feature>
<feature type="transmembrane region" description="Helical" evidence="5">
    <location>
        <begin position="298"/>
        <end position="320"/>
    </location>
</feature>
<feature type="transmembrane region" description="Helical" evidence="5">
    <location>
        <begin position="82"/>
        <end position="98"/>
    </location>
</feature>
<protein>
    <submittedName>
        <fullName evidence="6">Uncharacterized protein</fullName>
    </submittedName>
</protein>
<dbReference type="GO" id="GO:0016020">
    <property type="term" value="C:membrane"/>
    <property type="evidence" value="ECO:0007669"/>
    <property type="project" value="UniProtKB-SubCell"/>
</dbReference>
<feature type="transmembrane region" description="Helical" evidence="5">
    <location>
        <begin position="56"/>
        <end position="75"/>
    </location>
</feature>
<evidence type="ECO:0000256" key="2">
    <source>
        <dbReference type="ARBA" id="ARBA00022692"/>
    </source>
</evidence>
<feature type="transmembrane region" description="Helical" evidence="5">
    <location>
        <begin position="265"/>
        <end position="286"/>
    </location>
</feature>
<evidence type="ECO:0000313" key="7">
    <source>
        <dbReference type="Proteomes" id="UP001203852"/>
    </source>
</evidence>
<accession>A0AAN6E8N5</accession>
<comment type="subcellular location">
    <subcellularLocation>
        <location evidence="1">Membrane</location>
        <topology evidence="1">Multi-pass membrane protein</topology>
    </subcellularLocation>
</comment>
<dbReference type="InterPro" id="IPR036259">
    <property type="entry name" value="MFS_trans_sf"/>
</dbReference>
<sequence length="490" mass="53695">MPSLKNITRRNRPINQNIVTGMLLFCLRGIYTAITGLGAGGGRSSSGVVANQSNSILYGMFTLFGCLGGPIVNLVGVRISMLLGMVGYPLYVGGMWYYDRTGNTWFPLFGGAMIGFSVGVLLTCAGMIAFSYSTERTRGLYICLQWMIRAIGATVAASIAFGLNAGQTKAIGVSSFVYIAFICIECCSLLLIAFLLVEQKNVVRDDGTHIAKFKPTTVRQELKKLGLCFIDKKLLLLVPATLGCEMSLSLVSTVNGFFFNLRTRGVNSLCFQIVQFIGPGVLIFVLDNKFVRSRKVRGIMGVAITGAIAIGGCVGMYIWLHLSGYASYEKTPAYDWSYSHYGGFMAIYLMFGLTYSSYALTVEWVFACLSNDPAVLAQYAGFVRGLGSLGMMISFILAEQLTPTWVQVTVQLILYVTGVAGMIWVLIYIVPETNYFMEENTIAPQQVQEEFVTHGKITQEQLNEEVEKDKIAAIGKADDRTTELTIKESQ</sequence>
<dbReference type="SUPFAM" id="SSF103473">
    <property type="entry name" value="MFS general substrate transporter"/>
    <property type="match status" value="1"/>
</dbReference>
<evidence type="ECO:0000256" key="5">
    <source>
        <dbReference type="SAM" id="Phobius"/>
    </source>
</evidence>
<gene>
    <name evidence="6" type="ORF">EDD36DRAFT_402388</name>
</gene>
<keyword evidence="7" id="KW-1185">Reference proteome</keyword>
<feature type="transmembrane region" description="Helical" evidence="5">
    <location>
        <begin position="379"/>
        <end position="398"/>
    </location>
</feature>
<comment type="caution">
    <text evidence="6">The sequence shown here is derived from an EMBL/GenBank/DDBJ whole genome shotgun (WGS) entry which is preliminary data.</text>
</comment>
<feature type="transmembrane region" description="Helical" evidence="5">
    <location>
        <begin position="104"/>
        <end position="130"/>
    </location>
</feature>
<evidence type="ECO:0000256" key="4">
    <source>
        <dbReference type="ARBA" id="ARBA00023136"/>
    </source>
</evidence>
<proteinExistence type="predicted"/>
<feature type="transmembrane region" description="Helical" evidence="5">
    <location>
        <begin position="175"/>
        <end position="197"/>
    </location>
</feature>
<dbReference type="Pfam" id="PF05978">
    <property type="entry name" value="UNC-93"/>
    <property type="match status" value="1"/>
</dbReference>
<evidence type="ECO:0000313" key="6">
    <source>
        <dbReference type="EMBL" id="KAI1618725.1"/>
    </source>
</evidence>
<dbReference type="InterPro" id="IPR010291">
    <property type="entry name" value="Ion_channel_UNC-93"/>
</dbReference>
<keyword evidence="2 5" id="KW-0812">Transmembrane</keyword>
<dbReference type="AlphaFoldDB" id="A0AAN6E8N5"/>
<reference evidence="6" key="1">
    <citation type="journal article" date="2022" name="bioRxiv">
        <title>Deciphering the potential niche of two novel black yeast fungi from a biological soil crust based on their genomes, phenotypes, and melanin regulation.</title>
        <authorList>
            <consortium name="DOE Joint Genome Institute"/>
            <person name="Carr E.C."/>
            <person name="Barton Q."/>
            <person name="Grambo S."/>
            <person name="Sullivan M."/>
            <person name="Renfro C.M."/>
            <person name="Kuo A."/>
            <person name="Pangilinan J."/>
            <person name="Lipzen A."/>
            <person name="Keymanesh K."/>
            <person name="Savage E."/>
            <person name="Barry K."/>
            <person name="Grigoriev I.V."/>
            <person name="Riekhof W.R."/>
            <person name="Harris S.S."/>
        </authorList>
    </citation>
    <scope>NUCLEOTIDE SEQUENCE</scope>
    <source>
        <strain evidence="6">JF 03-4F</strain>
    </source>
</reference>
<dbReference type="PANTHER" id="PTHR23294:SF59">
    <property type="entry name" value="UNC93-LIKE PROTEIN C922.05C"/>
    <property type="match status" value="1"/>
</dbReference>
<keyword evidence="4 5" id="KW-0472">Membrane</keyword>
<feature type="transmembrane region" description="Helical" evidence="5">
    <location>
        <begin position="234"/>
        <end position="259"/>
    </location>
</feature>
<dbReference type="Proteomes" id="UP001203852">
    <property type="component" value="Unassembled WGS sequence"/>
</dbReference>
<dbReference type="EMBL" id="MU404350">
    <property type="protein sequence ID" value="KAI1618725.1"/>
    <property type="molecule type" value="Genomic_DNA"/>
</dbReference>
<evidence type="ECO:0000256" key="3">
    <source>
        <dbReference type="ARBA" id="ARBA00022989"/>
    </source>
</evidence>
<evidence type="ECO:0000256" key="1">
    <source>
        <dbReference type="ARBA" id="ARBA00004141"/>
    </source>
</evidence>
<dbReference type="Gene3D" id="1.20.1250.20">
    <property type="entry name" value="MFS general substrate transporter like domains"/>
    <property type="match status" value="1"/>
</dbReference>
<feature type="transmembrane region" description="Helical" evidence="5">
    <location>
        <begin position="142"/>
        <end position="163"/>
    </location>
</feature>
<feature type="transmembrane region" description="Helical" evidence="5">
    <location>
        <begin position="410"/>
        <end position="430"/>
    </location>
</feature>
<keyword evidence="3 5" id="KW-1133">Transmembrane helix</keyword>
<name>A0AAN6E8N5_9EURO</name>
<organism evidence="6 7">
    <name type="scientific">Exophiala viscosa</name>
    <dbReference type="NCBI Taxonomy" id="2486360"/>
    <lineage>
        <taxon>Eukaryota</taxon>
        <taxon>Fungi</taxon>
        <taxon>Dikarya</taxon>
        <taxon>Ascomycota</taxon>
        <taxon>Pezizomycotina</taxon>
        <taxon>Eurotiomycetes</taxon>
        <taxon>Chaetothyriomycetidae</taxon>
        <taxon>Chaetothyriales</taxon>
        <taxon>Herpotrichiellaceae</taxon>
        <taxon>Exophiala</taxon>
    </lineage>
</organism>
<dbReference type="PANTHER" id="PTHR23294">
    <property type="entry name" value="ET TRANSLATION PRODUCT-RELATED"/>
    <property type="match status" value="1"/>
</dbReference>
<dbReference type="InterPro" id="IPR051617">
    <property type="entry name" value="UNC-93-like_regulator"/>
</dbReference>